<evidence type="ECO:0000256" key="10">
    <source>
        <dbReference type="SAM" id="MobiDB-lite"/>
    </source>
</evidence>
<feature type="region of interest" description="Disordered" evidence="10">
    <location>
        <begin position="437"/>
        <end position="491"/>
    </location>
</feature>
<evidence type="ECO:0000256" key="3">
    <source>
        <dbReference type="ARBA" id="ARBA00022692"/>
    </source>
</evidence>
<evidence type="ECO:0000256" key="11">
    <source>
        <dbReference type="SAM" id="Phobius"/>
    </source>
</evidence>
<dbReference type="GO" id="GO:0032979">
    <property type="term" value="P:protein insertion into mitochondrial inner membrane from matrix"/>
    <property type="evidence" value="ECO:0007669"/>
    <property type="project" value="TreeGrafter"/>
</dbReference>
<evidence type="ECO:0000256" key="5">
    <source>
        <dbReference type="ARBA" id="ARBA00022946"/>
    </source>
</evidence>
<keyword evidence="7" id="KW-0496">Mitochondrion</keyword>
<comment type="caution">
    <text evidence="13">The sequence shown here is derived from an EMBL/GenBank/DDBJ whole genome shotgun (WGS) entry which is preliminary data.</text>
</comment>
<keyword evidence="4" id="KW-0999">Mitochondrion inner membrane</keyword>
<evidence type="ECO:0000256" key="7">
    <source>
        <dbReference type="ARBA" id="ARBA00023128"/>
    </source>
</evidence>
<dbReference type="CDD" id="cd20069">
    <property type="entry name" value="5TM_Oxa1-like"/>
    <property type="match status" value="1"/>
</dbReference>
<dbReference type="OrthoDB" id="2148490at2759"/>
<feature type="compositionally biased region" description="Basic and acidic residues" evidence="10">
    <location>
        <begin position="437"/>
        <end position="477"/>
    </location>
</feature>
<evidence type="ECO:0000256" key="9">
    <source>
        <dbReference type="RuleBase" id="RU003945"/>
    </source>
</evidence>
<evidence type="ECO:0000259" key="12">
    <source>
        <dbReference type="Pfam" id="PF02096"/>
    </source>
</evidence>
<keyword evidence="6 11" id="KW-1133">Transmembrane helix</keyword>
<dbReference type="PANTHER" id="PTHR12428">
    <property type="entry name" value="OXA1"/>
    <property type="match status" value="1"/>
</dbReference>
<dbReference type="Proteomes" id="UP000664203">
    <property type="component" value="Unassembled WGS sequence"/>
</dbReference>
<evidence type="ECO:0000313" key="14">
    <source>
        <dbReference type="Proteomes" id="UP000664203"/>
    </source>
</evidence>
<proteinExistence type="inferred from homology"/>
<name>A0A8H3EL41_9LECA</name>
<evidence type="ECO:0000313" key="13">
    <source>
        <dbReference type="EMBL" id="CAF9906032.1"/>
    </source>
</evidence>
<feature type="domain" description="Membrane insertase YidC/Oxa/ALB C-terminal" evidence="12">
    <location>
        <begin position="157"/>
        <end position="350"/>
    </location>
</feature>
<gene>
    <name evidence="13" type="primary">OXA1</name>
    <name evidence="13" type="ORF">ALECFALPRED_001946</name>
</gene>
<keyword evidence="3 9" id="KW-0812">Transmembrane</keyword>
<feature type="compositionally biased region" description="Basic residues" evidence="10">
    <location>
        <begin position="478"/>
        <end position="491"/>
    </location>
</feature>
<evidence type="ECO:0000256" key="4">
    <source>
        <dbReference type="ARBA" id="ARBA00022792"/>
    </source>
</evidence>
<accession>A0A8H3EL41</accession>
<evidence type="ECO:0000256" key="1">
    <source>
        <dbReference type="ARBA" id="ARBA00004448"/>
    </source>
</evidence>
<dbReference type="Pfam" id="PF02096">
    <property type="entry name" value="60KD_IMP"/>
    <property type="match status" value="1"/>
</dbReference>
<dbReference type="InterPro" id="IPR028055">
    <property type="entry name" value="YidC/Oxa/ALB_C"/>
</dbReference>
<organism evidence="13 14">
    <name type="scientific">Alectoria fallacina</name>
    <dbReference type="NCBI Taxonomy" id="1903189"/>
    <lineage>
        <taxon>Eukaryota</taxon>
        <taxon>Fungi</taxon>
        <taxon>Dikarya</taxon>
        <taxon>Ascomycota</taxon>
        <taxon>Pezizomycotina</taxon>
        <taxon>Lecanoromycetes</taxon>
        <taxon>OSLEUM clade</taxon>
        <taxon>Lecanoromycetidae</taxon>
        <taxon>Lecanorales</taxon>
        <taxon>Lecanorineae</taxon>
        <taxon>Parmeliaceae</taxon>
        <taxon>Alectoria</taxon>
    </lineage>
</organism>
<evidence type="ECO:0000256" key="6">
    <source>
        <dbReference type="ARBA" id="ARBA00022989"/>
    </source>
</evidence>
<sequence>MIQARCLHRSAHRLTNSSVTLASSPQSGRKFYSAFAGASSRHKFATNSLIRPQKPRQLRQWPPQPLNGNLVRRFASTTPTPPIAEVQSDYVPPPQTSTPTGEEFLPTSLDEVTSSIPPPVYEHLGFLKEMGLDYGWGPTAFMETLLEHVHVYLGTPWWASIGISMLIIRAALFKFYVDAADSSARRQLIKHLEEPIAARIKVAQAEKNQRALREAWYERRALQKSAGITWWKSFAPFLQVPIGFGTFRLMRGMAYLPVPGLDTGGLLWLPDLTQSDPYFILPIATAAAYYFTFKKGGETGSSELVSKRTQLVFLYVIPPFSGLIMMFWPGGLQLTFFISAMISTTQAAMFRSAWFRNLVGIQPLPDSAAPKPQYKTYSATLNRYQAPSTIPSIPDTPKGIFGNIKGAVSDIMKLGEKFSRRPTQTSRLTDGEKKYAHTYEQKRKREVAREAEMKRGSAQAKFERQQEQEAREQERKQRLQRRAEKKAKQIK</sequence>
<protein>
    <submittedName>
        <fullName evidence="13">Mitochondrial inner membrane protein oxa1</fullName>
    </submittedName>
</protein>
<keyword evidence="8 11" id="KW-0472">Membrane</keyword>
<keyword evidence="5" id="KW-0809">Transit peptide</keyword>
<feature type="transmembrane region" description="Helical" evidence="11">
    <location>
        <begin position="311"/>
        <end position="328"/>
    </location>
</feature>
<evidence type="ECO:0000256" key="8">
    <source>
        <dbReference type="ARBA" id="ARBA00023136"/>
    </source>
</evidence>
<feature type="region of interest" description="Disordered" evidence="10">
    <location>
        <begin position="82"/>
        <end position="104"/>
    </location>
</feature>
<keyword evidence="14" id="KW-1185">Reference proteome</keyword>
<dbReference type="GO" id="GO:0032977">
    <property type="term" value="F:membrane insertase activity"/>
    <property type="evidence" value="ECO:0007669"/>
    <property type="project" value="InterPro"/>
</dbReference>
<comment type="similarity">
    <text evidence="2 9">Belongs to the OXA1/ALB3/YidC family.</text>
</comment>
<dbReference type="AlphaFoldDB" id="A0A8H3EL41"/>
<feature type="transmembrane region" description="Helical" evidence="11">
    <location>
        <begin position="157"/>
        <end position="177"/>
    </location>
</feature>
<comment type="subcellular location">
    <subcellularLocation>
        <location evidence="9">Membrane</location>
        <topology evidence="9">Multi-pass membrane protein</topology>
    </subcellularLocation>
    <subcellularLocation>
        <location evidence="1">Mitochondrion inner membrane</location>
        <topology evidence="1">Multi-pass membrane protein</topology>
    </subcellularLocation>
</comment>
<evidence type="ECO:0000256" key="2">
    <source>
        <dbReference type="ARBA" id="ARBA00009877"/>
    </source>
</evidence>
<dbReference type="InterPro" id="IPR001708">
    <property type="entry name" value="YidC/ALB3/OXA1/COX18"/>
</dbReference>
<dbReference type="GO" id="GO:0005743">
    <property type="term" value="C:mitochondrial inner membrane"/>
    <property type="evidence" value="ECO:0007669"/>
    <property type="project" value="UniProtKB-SubCell"/>
</dbReference>
<dbReference type="PANTHER" id="PTHR12428:SF66">
    <property type="entry name" value="MITOCHONDRIAL INNER MEMBRANE PROTEIN OXA1L"/>
    <property type="match status" value="1"/>
</dbReference>
<reference evidence="13" key="1">
    <citation type="submission" date="2021-03" db="EMBL/GenBank/DDBJ databases">
        <authorList>
            <person name="Tagirdzhanova G."/>
        </authorList>
    </citation>
    <scope>NUCLEOTIDE SEQUENCE</scope>
</reference>
<dbReference type="EMBL" id="CAJPDR010000015">
    <property type="protein sequence ID" value="CAF9906032.1"/>
    <property type="molecule type" value="Genomic_DNA"/>
</dbReference>